<name>A0A2H3KXD4_9CHLR</name>
<sequence length="63" mass="6668">MTTLRAGLRFGSLSQPARKLAVALFSIPHLSMPLRAGGDYAIPGLSQAPMQRGEHPGGLTYGF</sequence>
<dbReference type="EMBL" id="LYXE01000169">
    <property type="protein sequence ID" value="PDV97031.1"/>
    <property type="molecule type" value="Genomic_DNA"/>
</dbReference>
<comment type="caution">
    <text evidence="1">The sequence shown here is derived from an EMBL/GenBank/DDBJ whole genome shotgun (WGS) entry which is preliminary data.</text>
</comment>
<protein>
    <submittedName>
        <fullName evidence="1">Uncharacterized protein</fullName>
    </submittedName>
</protein>
<organism evidence="1 2">
    <name type="scientific">Candidatus Chloroploca asiatica</name>
    <dbReference type="NCBI Taxonomy" id="1506545"/>
    <lineage>
        <taxon>Bacteria</taxon>
        <taxon>Bacillati</taxon>
        <taxon>Chloroflexota</taxon>
        <taxon>Chloroflexia</taxon>
        <taxon>Chloroflexales</taxon>
        <taxon>Chloroflexineae</taxon>
        <taxon>Oscillochloridaceae</taxon>
        <taxon>Candidatus Chloroploca</taxon>
    </lineage>
</organism>
<accession>A0A2H3KXD4</accession>
<reference evidence="1 2" key="1">
    <citation type="submission" date="2016-05" db="EMBL/GenBank/DDBJ databases">
        <authorList>
            <person name="Lavstsen T."/>
            <person name="Jespersen J.S."/>
        </authorList>
    </citation>
    <scope>NUCLEOTIDE SEQUENCE [LARGE SCALE GENOMIC DNA]</scope>
    <source>
        <strain evidence="1 2">B7-9</strain>
    </source>
</reference>
<proteinExistence type="predicted"/>
<evidence type="ECO:0000313" key="1">
    <source>
        <dbReference type="EMBL" id="PDV97031.1"/>
    </source>
</evidence>
<keyword evidence="2" id="KW-1185">Reference proteome</keyword>
<dbReference type="AlphaFoldDB" id="A0A2H3KXD4"/>
<evidence type="ECO:0000313" key="2">
    <source>
        <dbReference type="Proteomes" id="UP000220922"/>
    </source>
</evidence>
<gene>
    <name evidence="1" type="ORF">A9Q02_19680</name>
</gene>
<dbReference type="Proteomes" id="UP000220922">
    <property type="component" value="Unassembled WGS sequence"/>
</dbReference>